<dbReference type="EMBL" id="CAJNOK010002138">
    <property type="protein sequence ID" value="CAF0846361.1"/>
    <property type="molecule type" value="Genomic_DNA"/>
</dbReference>
<evidence type="ECO:0000259" key="10">
    <source>
        <dbReference type="PROSITE" id="PS50055"/>
    </source>
</evidence>
<sequence>MSNSQQEHVSFWAKNFILFSLGSVALFACVTLFAVVYWCSKQRKSTLPSVKRGSSKKLSFKQIPTTSLPLSTTNKEGINGSTATRPKEIVLYPILPKLGQGTHVQPFSDNSSSASSNMAKKLLKKNLLERIKYIFIQKLPPHMISVKTNKNACLRMNTSGSYNYLMMTIELKQPLSNQPSRLYRRRRGSNNSLTISITPKRPYNSPPTDCPADEYLSTATRRLTLDEFHKHAQDARLLYHEFWTIPTNHLEKLRICGADEHSRVKLSELPGDPVSSYINANYVHGYDNEYRAFIATQGPMSNTIIDFWRMIWQENVPVIVMITKLYEKNKSKCERYLPDDRGSTYGPFHINVLSISHETDFEIRHLCIEFENQTREVQHLWFSGWPDHSTPDLPYSLIDLVKIVEASRLDSETSKAKGPVVVHCSAGIGRTGCFIALANGIKQLNKENVVDVVKILCQLRRDRGGMIQTNEQYQFLYQALSEYARTLGKASGSKKMSALQTTRRSLKKMRCLTAVNYSIINIDRLQASTTSSSAATSTNVVNAPVRAPSINYTGDSLPINMGLNEVKSLRLTDMKRGGGGRSSFSGICATIFGASGFVGKAALGQLAKEGSQIIVPYRDDPYNLRDLRLLGDLGQILFTPYYSKDENSIRKALMYSNVVINAIGRANETRNFSFDDIYVKIPRTIARLARECGVQRLIHISCLNASENPQPILFRNGSKSLKAKYYGEQAVREEFPEVTILRPSDIYGEGDNWVNYWLSPWTHSMFYYRFPLYGSGERTVKAPVHINDVARAIYAALRDPMSVGQTYEIYGPEHYKLRALLEFMLQYLRRPQSFITPLTPEVLLKAFANNFKHRSLYNIDKFQRMYTTDIITPGLPTIKDLGIEPIKFAKGVGPQMAYRRNKRRAMEEPSEFRVPPPPKPFVQEFDYSFQPST</sequence>
<feature type="active site" description="Phosphocysteine intermediate" evidence="6">
    <location>
        <position position="424"/>
    </location>
</feature>
<dbReference type="Gene3D" id="3.90.190.10">
    <property type="entry name" value="Protein tyrosine phosphatase superfamily"/>
    <property type="match status" value="1"/>
</dbReference>
<dbReference type="SMART" id="SM00404">
    <property type="entry name" value="PTPc_motif"/>
    <property type="match status" value="1"/>
</dbReference>
<dbReference type="AlphaFoldDB" id="A0A8S2HD59"/>
<dbReference type="EC" id="3.1.3.48" evidence="1"/>
<evidence type="ECO:0000259" key="11">
    <source>
        <dbReference type="PROSITE" id="PS50056"/>
    </source>
</evidence>
<dbReference type="Gene3D" id="3.40.50.720">
    <property type="entry name" value="NAD(P)-binding Rossmann-like Domain"/>
    <property type="match status" value="1"/>
</dbReference>
<dbReference type="Proteomes" id="UP000677228">
    <property type="component" value="Unassembled WGS sequence"/>
</dbReference>
<dbReference type="PANTHER" id="PTHR46198">
    <property type="entry name" value="PROTEIN-TYROSINE-PHOSPHATASE"/>
    <property type="match status" value="1"/>
</dbReference>
<keyword evidence="3" id="KW-0378">Hydrolase</keyword>
<keyword evidence="2" id="KW-0597">Phosphoprotein</keyword>
<dbReference type="PROSITE" id="PS00383">
    <property type="entry name" value="TYR_PHOSPHATASE_1"/>
    <property type="match status" value="1"/>
</dbReference>
<feature type="domain" description="Tyrosine specific protein phosphatases" evidence="11">
    <location>
        <begin position="395"/>
        <end position="474"/>
    </location>
</feature>
<feature type="transmembrane region" description="Helical" evidence="9">
    <location>
        <begin position="12"/>
        <end position="38"/>
    </location>
</feature>
<feature type="region of interest" description="Disordered" evidence="8">
    <location>
        <begin position="902"/>
        <end position="933"/>
    </location>
</feature>
<keyword evidence="9" id="KW-0812">Transmembrane</keyword>
<keyword evidence="9" id="KW-1133">Transmembrane helix</keyword>
<keyword evidence="4" id="KW-0904">Protein phosphatase</keyword>
<evidence type="ECO:0000313" key="14">
    <source>
        <dbReference type="Proteomes" id="UP000682733"/>
    </source>
</evidence>
<dbReference type="InterPro" id="IPR016130">
    <property type="entry name" value="Tyr_Pase_AS"/>
</dbReference>
<dbReference type="InterPro" id="IPR000387">
    <property type="entry name" value="Tyr_Pase_dom"/>
</dbReference>
<dbReference type="GO" id="GO:0005886">
    <property type="term" value="C:plasma membrane"/>
    <property type="evidence" value="ECO:0007669"/>
    <property type="project" value="TreeGrafter"/>
</dbReference>
<dbReference type="PROSITE" id="PS50055">
    <property type="entry name" value="TYR_PHOSPHATASE_PTP"/>
    <property type="match status" value="1"/>
</dbReference>
<dbReference type="InterPro" id="IPR001509">
    <property type="entry name" value="Epimerase_deHydtase"/>
</dbReference>
<evidence type="ECO:0000256" key="6">
    <source>
        <dbReference type="PIRSR" id="PIRSR608356-50"/>
    </source>
</evidence>
<accession>A0A8S2HD59</accession>
<dbReference type="GO" id="GO:0030054">
    <property type="term" value="C:cell junction"/>
    <property type="evidence" value="ECO:0007669"/>
    <property type="project" value="TreeGrafter"/>
</dbReference>
<feature type="domain" description="Tyrosine-protein phosphatase" evidence="10">
    <location>
        <begin position="245"/>
        <end position="483"/>
    </location>
</feature>
<evidence type="ECO:0000256" key="7">
    <source>
        <dbReference type="PIRSR" id="PIRSR608356-51"/>
    </source>
</evidence>
<dbReference type="InterPro" id="IPR003595">
    <property type="entry name" value="Tyr_Pase_cat"/>
</dbReference>
<dbReference type="Pfam" id="PF00102">
    <property type="entry name" value="Y_phosphatase"/>
    <property type="match status" value="1"/>
</dbReference>
<feature type="binding site" evidence="7">
    <location>
        <position position="468"/>
    </location>
    <ligand>
        <name>substrate</name>
    </ligand>
</feature>
<name>A0A8S2HD59_9BILA</name>
<protein>
    <recommendedName>
        <fullName evidence="1">protein-tyrosine-phosphatase</fullName>
        <ecNumber evidence="1">3.1.3.48</ecNumber>
    </recommendedName>
</protein>
<dbReference type="CDD" id="cd05271">
    <property type="entry name" value="NDUFA9_like_SDR_a"/>
    <property type="match status" value="1"/>
</dbReference>
<evidence type="ECO:0000313" key="12">
    <source>
        <dbReference type="EMBL" id="CAF0846361.1"/>
    </source>
</evidence>
<feature type="binding site" evidence="7">
    <location>
        <position position="387"/>
    </location>
    <ligand>
        <name>substrate</name>
    </ligand>
</feature>
<dbReference type="InterPro" id="IPR036291">
    <property type="entry name" value="NAD(P)-bd_dom_sf"/>
</dbReference>
<dbReference type="GO" id="GO:0007165">
    <property type="term" value="P:signal transduction"/>
    <property type="evidence" value="ECO:0007669"/>
    <property type="project" value="TreeGrafter"/>
</dbReference>
<reference evidence="13" key="1">
    <citation type="submission" date="2021-02" db="EMBL/GenBank/DDBJ databases">
        <authorList>
            <person name="Nowell W R."/>
        </authorList>
    </citation>
    <scope>NUCLEOTIDE SEQUENCE</scope>
</reference>
<evidence type="ECO:0000256" key="2">
    <source>
        <dbReference type="ARBA" id="ARBA00022553"/>
    </source>
</evidence>
<dbReference type="GO" id="GO:0005829">
    <property type="term" value="C:cytosol"/>
    <property type="evidence" value="ECO:0007669"/>
    <property type="project" value="TreeGrafter"/>
</dbReference>
<evidence type="ECO:0000256" key="5">
    <source>
        <dbReference type="ARBA" id="ARBA00051722"/>
    </source>
</evidence>
<dbReference type="PROSITE" id="PS50056">
    <property type="entry name" value="TYR_PHOSPHATASE_2"/>
    <property type="match status" value="1"/>
</dbReference>
<keyword evidence="9" id="KW-0472">Membrane</keyword>
<dbReference type="Pfam" id="PF01370">
    <property type="entry name" value="Epimerase"/>
    <property type="match status" value="1"/>
</dbReference>
<comment type="caution">
    <text evidence="13">The sequence shown here is derived from an EMBL/GenBank/DDBJ whole genome shotgun (WGS) entry which is preliminary data.</text>
</comment>
<gene>
    <name evidence="12" type="ORF">OVA965_LOCUS6912</name>
    <name evidence="13" type="ORF">TMI583_LOCUS6911</name>
</gene>
<evidence type="ECO:0000256" key="9">
    <source>
        <dbReference type="SAM" id="Phobius"/>
    </source>
</evidence>
<dbReference type="GO" id="GO:0019901">
    <property type="term" value="F:protein kinase binding"/>
    <property type="evidence" value="ECO:0007669"/>
    <property type="project" value="TreeGrafter"/>
</dbReference>
<dbReference type="InterPro" id="IPR000242">
    <property type="entry name" value="PTP_cat"/>
</dbReference>
<dbReference type="FunFam" id="3.90.190.10:FF:000102">
    <property type="entry name" value="Receptor-type tyrosine-protein phosphatase"/>
    <property type="match status" value="1"/>
</dbReference>
<evidence type="ECO:0000313" key="13">
    <source>
        <dbReference type="EMBL" id="CAF3631639.1"/>
    </source>
</evidence>
<proteinExistence type="predicted"/>
<dbReference type="InterPro" id="IPR029021">
    <property type="entry name" value="Prot-tyrosine_phosphatase-like"/>
</dbReference>
<dbReference type="SMART" id="SM00194">
    <property type="entry name" value="PTPc"/>
    <property type="match status" value="1"/>
</dbReference>
<evidence type="ECO:0000256" key="1">
    <source>
        <dbReference type="ARBA" id="ARBA00013064"/>
    </source>
</evidence>
<dbReference type="PRINTS" id="PR00700">
    <property type="entry name" value="PRTYPHPHTASE"/>
</dbReference>
<dbReference type="PANTHER" id="PTHR46198:SF4">
    <property type="entry name" value="PROTEIN-TYROSINE-PHOSPHATASE"/>
    <property type="match status" value="1"/>
</dbReference>
<dbReference type="EMBL" id="CAJOBA010002139">
    <property type="protein sequence ID" value="CAF3631639.1"/>
    <property type="molecule type" value="Genomic_DNA"/>
</dbReference>
<evidence type="ECO:0000256" key="8">
    <source>
        <dbReference type="SAM" id="MobiDB-lite"/>
    </source>
</evidence>
<dbReference type="SUPFAM" id="SSF52799">
    <property type="entry name" value="(Phosphotyrosine protein) phosphatases II"/>
    <property type="match status" value="1"/>
</dbReference>
<evidence type="ECO:0000256" key="4">
    <source>
        <dbReference type="ARBA" id="ARBA00022912"/>
    </source>
</evidence>
<dbReference type="Proteomes" id="UP000682733">
    <property type="component" value="Unassembled WGS sequence"/>
</dbReference>
<dbReference type="GO" id="GO:0004725">
    <property type="term" value="F:protein tyrosine phosphatase activity"/>
    <property type="evidence" value="ECO:0007669"/>
    <property type="project" value="UniProtKB-EC"/>
</dbReference>
<dbReference type="InterPro" id="IPR008356">
    <property type="entry name" value="Tyr_Pase_KIM-con"/>
</dbReference>
<dbReference type="CDD" id="cd14547">
    <property type="entry name" value="PTPc-KIM"/>
    <property type="match status" value="1"/>
</dbReference>
<dbReference type="SUPFAM" id="SSF51735">
    <property type="entry name" value="NAD(P)-binding Rossmann-fold domains"/>
    <property type="match status" value="1"/>
</dbReference>
<comment type="catalytic activity">
    <reaction evidence="5">
        <text>O-phospho-L-tyrosyl-[protein] + H2O = L-tyrosyl-[protein] + phosphate</text>
        <dbReference type="Rhea" id="RHEA:10684"/>
        <dbReference type="Rhea" id="RHEA-COMP:10136"/>
        <dbReference type="Rhea" id="RHEA-COMP:20101"/>
        <dbReference type="ChEBI" id="CHEBI:15377"/>
        <dbReference type="ChEBI" id="CHEBI:43474"/>
        <dbReference type="ChEBI" id="CHEBI:46858"/>
        <dbReference type="ChEBI" id="CHEBI:61978"/>
        <dbReference type="EC" id="3.1.3.48"/>
    </reaction>
</comment>
<organism evidence="13 14">
    <name type="scientific">Didymodactylos carnosus</name>
    <dbReference type="NCBI Taxonomy" id="1234261"/>
    <lineage>
        <taxon>Eukaryota</taxon>
        <taxon>Metazoa</taxon>
        <taxon>Spiralia</taxon>
        <taxon>Gnathifera</taxon>
        <taxon>Rotifera</taxon>
        <taxon>Eurotatoria</taxon>
        <taxon>Bdelloidea</taxon>
        <taxon>Philodinida</taxon>
        <taxon>Philodinidae</taxon>
        <taxon>Didymodactylos</taxon>
    </lineage>
</organism>
<evidence type="ECO:0000256" key="3">
    <source>
        <dbReference type="ARBA" id="ARBA00022801"/>
    </source>
</evidence>
<feature type="binding site" evidence="7">
    <location>
        <begin position="424"/>
        <end position="430"/>
    </location>
    <ligand>
        <name>substrate</name>
    </ligand>
</feature>